<protein>
    <recommendedName>
        <fullName evidence="3">Altered inheritance of mitochondria protein 24, mitochondrial</fullName>
    </recommendedName>
</protein>
<reference evidence="2" key="1">
    <citation type="submission" date="2021-01" db="EMBL/GenBank/DDBJ databases">
        <authorList>
            <person name="Corre E."/>
            <person name="Pelletier E."/>
            <person name="Niang G."/>
            <person name="Scheremetjew M."/>
            <person name="Finn R."/>
            <person name="Kale V."/>
            <person name="Holt S."/>
            <person name="Cochrane G."/>
            <person name="Meng A."/>
            <person name="Brown T."/>
            <person name="Cohen L."/>
        </authorList>
    </citation>
    <scope>NUCLEOTIDE SEQUENCE</scope>
    <source>
        <strain evidence="2">CCMP1374</strain>
    </source>
</reference>
<evidence type="ECO:0000256" key="1">
    <source>
        <dbReference type="SAM" id="SignalP"/>
    </source>
</evidence>
<organism evidence="2">
    <name type="scientific">Phaeocystis antarctica</name>
    <dbReference type="NCBI Taxonomy" id="33657"/>
    <lineage>
        <taxon>Eukaryota</taxon>
        <taxon>Haptista</taxon>
        <taxon>Haptophyta</taxon>
        <taxon>Prymnesiophyceae</taxon>
        <taxon>Phaeocystales</taxon>
        <taxon>Phaeocystaceae</taxon>
        <taxon>Phaeocystis</taxon>
    </lineage>
</organism>
<dbReference type="Pfam" id="PF01987">
    <property type="entry name" value="AIM24"/>
    <property type="match status" value="1"/>
</dbReference>
<dbReference type="InterPro" id="IPR016031">
    <property type="entry name" value="Trp_RNA-bd_attenuator-like_dom"/>
</dbReference>
<proteinExistence type="predicted"/>
<dbReference type="PANTHER" id="PTHR43657">
    <property type="entry name" value="TRYPTOPHAN RNA-BINDING ATTENUATOR PROTEIN-LIKE PROTEIN"/>
    <property type="match status" value="1"/>
</dbReference>
<dbReference type="EMBL" id="HBEP01022640">
    <property type="protein sequence ID" value="CAD8493894.1"/>
    <property type="molecule type" value="Transcribed_RNA"/>
</dbReference>
<accession>A0A7S0HPZ7</accession>
<sequence>MLLRRYLSLLLPIAASATTFTVSDRGSAFASLHVKLDAGESMQSEPGALVKYSGDLRLGIRSSSGWLGRIFAGEAPWTTSISATSTAGECMLCPYGIGDIKILELASDEAICLSAGCFLAADSTVAVTSEFHSSLSRTLFSGTGMRYLVCAGPGVCAFNGHGGLHCCKLADGEKLSVDNGHIVGWSPGLQMEIGLADGIDGSFFSSVASGEGLVCRFEGPGEVWCSTHAPPDQSSRRRG</sequence>
<feature type="signal peptide" evidence="1">
    <location>
        <begin position="1"/>
        <end position="17"/>
    </location>
</feature>
<feature type="chain" id="PRO_5030548507" description="Altered inheritance of mitochondria protein 24, mitochondrial" evidence="1">
    <location>
        <begin position="18"/>
        <end position="239"/>
    </location>
</feature>
<evidence type="ECO:0000313" key="2">
    <source>
        <dbReference type="EMBL" id="CAD8493894.1"/>
    </source>
</evidence>
<dbReference type="SUPFAM" id="SSF51219">
    <property type="entry name" value="TRAP-like"/>
    <property type="match status" value="1"/>
</dbReference>
<dbReference type="PANTHER" id="PTHR43657:SF1">
    <property type="entry name" value="ALTERED INHERITANCE OF MITOCHONDRIA PROTEIN 24, MITOCHONDRIAL"/>
    <property type="match status" value="1"/>
</dbReference>
<dbReference type="Gene3D" id="3.60.160.10">
    <property type="entry name" value="Mitochondrial biogenesis AIM24"/>
    <property type="match status" value="1"/>
</dbReference>
<gene>
    <name evidence="2" type="ORF">PANT1444_LOCUS12713</name>
</gene>
<evidence type="ECO:0008006" key="3">
    <source>
        <dbReference type="Google" id="ProtNLM"/>
    </source>
</evidence>
<dbReference type="AlphaFoldDB" id="A0A7S0HPZ7"/>
<dbReference type="InterPro" id="IPR036983">
    <property type="entry name" value="AIM24_sf"/>
</dbReference>
<name>A0A7S0HPZ7_9EUKA</name>
<dbReference type="InterPro" id="IPR002838">
    <property type="entry name" value="AIM24"/>
</dbReference>
<keyword evidence="1" id="KW-0732">Signal</keyword>